<dbReference type="Gene3D" id="4.10.400.10">
    <property type="entry name" value="Low-density Lipoprotein Receptor"/>
    <property type="match status" value="2"/>
</dbReference>
<dbReference type="InterPro" id="IPR036364">
    <property type="entry name" value="SEA_dom_sf"/>
</dbReference>
<keyword evidence="3 12" id="KW-0812">Transmembrane</keyword>
<dbReference type="InterPro" id="IPR023415">
    <property type="entry name" value="LDLR_class-A_CS"/>
</dbReference>
<dbReference type="SMART" id="SM00192">
    <property type="entry name" value="LDLa"/>
    <property type="match status" value="2"/>
</dbReference>
<feature type="compositionally biased region" description="Low complexity" evidence="11">
    <location>
        <begin position="863"/>
        <end position="880"/>
    </location>
</feature>
<organism evidence="15 16">
    <name type="scientific">Phyllotreta striolata</name>
    <name type="common">Striped flea beetle</name>
    <name type="synonym">Crioceris striolata</name>
    <dbReference type="NCBI Taxonomy" id="444603"/>
    <lineage>
        <taxon>Eukaryota</taxon>
        <taxon>Metazoa</taxon>
        <taxon>Ecdysozoa</taxon>
        <taxon>Arthropoda</taxon>
        <taxon>Hexapoda</taxon>
        <taxon>Insecta</taxon>
        <taxon>Pterygota</taxon>
        <taxon>Neoptera</taxon>
        <taxon>Endopterygota</taxon>
        <taxon>Coleoptera</taxon>
        <taxon>Polyphaga</taxon>
        <taxon>Cucujiformia</taxon>
        <taxon>Chrysomeloidea</taxon>
        <taxon>Chrysomelidae</taxon>
        <taxon>Galerucinae</taxon>
        <taxon>Alticini</taxon>
        <taxon>Phyllotreta</taxon>
    </lineage>
</organism>
<dbReference type="Pfam" id="PF00089">
    <property type="entry name" value="Trypsin"/>
    <property type="match status" value="1"/>
</dbReference>
<feature type="disulfide bond" evidence="10">
    <location>
        <begin position="1078"/>
        <end position="1093"/>
    </location>
</feature>
<dbReference type="PROSITE" id="PS50240">
    <property type="entry name" value="TRYPSIN_DOM"/>
    <property type="match status" value="1"/>
</dbReference>
<feature type="domain" description="SEA" evidence="13">
    <location>
        <begin position="286"/>
        <end position="414"/>
    </location>
</feature>
<dbReference type="SUPFAM" id="SSF56487">
    <property type="entry name" value="SRCR-like"/>
    <property type="match status" value="1"/>
</dbReference>
<keyword evidence="6" id="KW-0735">Signal-anchor</keyword>
<dbReference type="Proteomes" id="UP001153712">
    <property type="component" value="Chromosome 8"/>
</dbReference>
<dbReference type="InterPro" id="IPR036772">
    <property type="entry name" value="SRCR-like_dom_sf"/>
</dbReference>
<dbReference type="OrthoDB" id="9990982at2759"/>
<feature type="region of interest" description="Disordered" evidence="11">
    <location>
        <begin position="834"/>
        <end position="880"/>
    </location>
</feature>
<evidence type="ECO:0000256" key="10">
    <source>
        <dbReference type="PROSITE-ProRule" id="PRU00124"/>
    </source>
</evidence>
<feature type="domain" description="Peptidase S1" evidence="14">
    <location>
        <begin position="1208"/>
        <end position="1448"/>
    </location>
</feature>
<dbReference type="Pfam" id="PF15494">
    <property type="entry name" value="SRCR_2"/>
    <property type="match status" value="1"/>
</dbReference>
<evidence type="ECO:0000256" key="3">
    <source>
        <dbReference type="ARBA" id="ARBA00022692"/>
    </source>
</evidence>
<dbReference type="Pfam" id="PF00057">
    <property type="entry name" value="Ldl_recept_a"/>
    <property type="match status" value="2"/>
</dbReference>
<dbReference type="GO" id="GO:0016020">
    <property type="term" value="C:membrane"/>
    <property type="evidence" value="ECO:0007669"/>
    <property type="project" value="UniProtKB-SubCell"/>
</dbReference>
<evidence type="ECO:0000256" key="8">
    <source>
        <dbReference type="ARBA" id="ARBA00023136"/>
    </source>
</evidence>
<feature type="region of interest" description="Disordered" evidence="11">
    <location>
        <begin position="134"/>
        <end position="163"/>
    </location>
</feature>
<feature type="region of interest" description="Disordered" evidence="11">
    <location>
        <begin position="1"/>
        <end position="31"/>
    </location>
</feature>
<keyword evidence="16" id="KW-1185">Reference proteome</keyword>
<evidence type="ECO:0000256" key="9">
    <source>
        <dbReference type="ARBA" id="ARBA00023157"/>
    </source>
</evidence>
<feature type="compositionally biased region" description="Low complexity" evidence="11">
    <location>
        <begin position="522"/>
        <end position="538"/>
    </location>
</feature>
<dbReference type="InterPro" id="IPR001254">
    <property type="entry name" value="Trypsin_dom"/>
</dbReference>
<feature type="compositionally biased region" description="Low complexity" evidence="11">
    <location>
        <begin position="838"/>
        <end position="854"/>
    </location>
</feature>
<feature type="disulfide bond" evidence="10">
    <location>
        <begin position="1027"/>
        <end position="1045"/>
    </location>
</feature>
<keyword evidence="2" id="KW-0645">Protease</keyword>
<evidence type="ECO:0000256" key="6">
    <source>
        <dbReference type="ARBA" id="ARBA00022968"/>
    </source>
</evidence>
<keyword evidence="8 12" id="KW-0472">Membrane</keyword>
<feature type="region of interest" description="Disordered" evidence="11">
    <location>
        <begin position="575"/>
        <end position="623"/>
    </location>
</feature>
<feature type="compositionally biased region" description="Basic and acidic residues" evidence="11">
    <location>
        <begin position="80"/>
        <end position="89"/>
    </location>
</feature>
<gene>
    <name evidence="15" type="ORF">PHYEVI_LOCUS10619</name>
</gene>
<evidence type="ECO:0000256" key="7">
    <source>
        <dbReference type="ARBA" id="ARBA00022989"/>
    </source>
</evidence>
<dbReference type="InterPro" id="IPR002172">
    <property type="entry name" value="LDrepeatLR_classA_rpt"/>
</dbReference>
<evidence type="ECO:0000313" key="15">
    <source>
        <dbReference type="EMBL" id="CAH1187528.1"/>
    </source>
</evidence>
<dbReference type="CDD" id="cd00112">
    <property type="entry name" value="LDLa"/>
    <property type="match status" value="2"/>
</dbReference>
<comment type="caution">
    <text evidence="10">Lacks conserved residue(s) required for the propagation of feature annotation.</text>
</comment>
<dbReference type="SUPFAM" id="SSF82671">
    <property type="entry name" value="SEA domain"/>
    <property type="match status" value="1"/>
</dbReference>
<evidence type="ECO:0000256" key="11">
    <source>
        <dbReference type="SAM" id="MobiDB-lite"/>
    </source>
</evidence>
<accession>A0A9P0DX83</accession>
<reference evidence="15" key="1">
    <citation type="submission" date="2022-01" db="EMBL/GenBank/DDBJ databases">
        <authorList>
            <person name="King R."/>
        </authorList>
    </citation>
    <scope>NUCLEOTIDE SEQUENCE</scope>
</reference>
<feature type="transmembrane region" description="Helical" evidence="12">
    <location>
        <begin position="203"/>
        <end position="223"/>
    </location>
</feature>
<evidence type="ECO:0000313" key="16">
    <source>
        <dbReference type="Proteomes" id="UP001153712"/>
    </source>
</evidence>
<evidence type="ECO:0000256" key="2">
    <source>
        <dbReference type="ARBA" id="ARBA00022670"/>
    </source>
</evidence>
<dbReference type="CDD" id="cd00190">
    <property type="entry name" value="Tryp_SPc"/>
    <property type="match status" value="1"/>
</dbReference>
<dbReference type="EMBL" id="OU900101">
    <property type="protein sequence ID" value="CAH1187528.1"/>
    <property type="molecule type" value="Genomic_DNA"/>
</dbReference>
<evidence type="ECO:0000256" key="4">
    <source>
        <dbReference type="ARBA" id="ARBA00022801"/>
    </source>
</evidence>
<dbReference type="InterPro" id="IPR001190">
    <property type="entry name" value="SRCR"/>
</dbReference>
<proteinExistence type="predicted"/>
<dbReference type="InterPro" id="IPR043504">
    <property type="entry name" value="Peptidase_S1_PA_chymotrypsin"/>
</dbReference>
<keyword evidence="4" id="KW-0378">Hydrolase</keyword>
<dbReference type="PROSITE" id="PS50068">
    <property type="entry name" value="LDLRA_2"/>
    <property type="match status" value="2"/>
</dbReference>
<keyword evidence="5" id="KW-0720">Serine protease</keyword>
<feature type="disulfide bond" evidence="10">
    <location>
        <begin position="1020"/>
        <end position="1032"/>
    </location>
</feature>
<evidence type="ECO:0000256" key="12">
    <source>
        <dbReference type="SAM" id="Phobius"/>
    </source>
</evidence>
<dbReference type="PROSITE" id="PS01209">
    <property type="entry name" value="LDLRA_1"/>
    <property type="match status" value="2"/>
</dbReference>
<dbReference type="SUPFAM" id="SSF50494">
    <property type="entry name" value="Trypsin-like serine proteases"/>
    <property type="match status" value="1"/>
</dbReference>
<feature type="compositionally biased region" description="Basic and acidic residues" evidence="11">
    <location>
        <begin position="492"/>
        <end position="503"/>
    </location>
</feature>
<feature type="region of interest" description="Disordered" evidence="11">
    <location>
        <begin position="80"/>
        <end position="119"/>
    </location>
</feature>
<dbReference type="PANTHER" id="PTHR24252">
    <property type="entry name" value="ACROSIN-RELATED"/>
    <property type="match status" value="1"/>
</dbReference>
<dbReference type="PANTHER" id="PTHR24252:SF7">
    <property type="entry name" value="HYALIN"/>
    <property type="match status" value="1"/>
</dbReference>
<dbReference type="InterPro" id="IPR000082">
    <property type="entry name" value="SEA_dom"/>
</dbReference>
<dbReference type="Gene3D" id="3.30.70.960">
    <property type="entry name" value="SEA domain"/>
    <property type="match status" value="1"/>
</dbReference>
<dbReference type="PRINTS" id="PR00261">
    <property type="entry name" value="LDLRECEPTOR"/>
</dbReference>
<dbReference type="InterPro" id="IPR036055">
    <property type="entry name" value="LDL_receptor-like_sf"/>
</dbReference>
<feature type="compositionally biased region" description="Low complexity" evidence="11">
    <location>
        <begin position="901"/>
        <end position="942"/>
    </location>
</feature>
<dbReference type="SUPFAM" id="SSF57424">
    <property type="entry name" value="LDL receptor-like module"/>
    <property type="match status" value="2"/>
</dbReference>
<protein>
    <submittedName>
        <fullName evidence="15">Uncharacterized protein</fullName>
    </submittedName>
</protein>
<dbReference type="PROSITE" id="PS50024">
    <property type="entry name" value="SEA"/>
    <property type="match status" value="1"/>
</dbReference>
<dbReference type="SMART" id="SM00020">
    <property type="entry name" value="Tryp_SPc"/>
    <property type="match status" value="1"/>
</dbReference>
<comment type="subcellular location">
    <subcellularLocation>
        <location evidence="1">Membrane</location>
        <topology evidence="1">Single-pass type II membrane protein</topology>
    </subcellularLocation>
</comment>
<feature type="region of interest" description="Disordered" evidence="11">
    <location>
        <begin position="492"/>
        <end position="538"/>
    </location>
</feature>
<sequence>MDTTRSPDANDEERNEAASDEDNKDNNANTSELVIFVDRPINVKNKDRSDSLRNNSLKLPHYLPMTNLTETTKHYIIIDEKGKGREHQQQQHQKGRRDGADNPAFVDDDDRPREAAGGGHAEAANLELINLKPEHHLNGGRSSSETTNTSSNSTGIPAKGDEEAAKSRYDEYFVPVNEYRKCMRGEKLYLTKDNRVKKNKRKLICWILLTCITAVVIVLIVLATGGTLGNSRPQPVEATGRNLDGGTVIKAGISAPEFTVIDHSPSSMNSSGKPPDEPTTTEVYVPTVPNAADVEFAIENMFFSEALKEPGSTEFKTLASSLEKLLKNNAIGDILHEKEADDVFPELRIRILEFSPGSIVAAFRMGWTNNNTIDMEIDTKAIRNDFNEFFERQSGFLGPYRVKQYSLKVRAIRDLCQITQPFCNSICRFDYNVLNFTCSCPPQVPAPENMTNCLVTNADDKDDPWLSEESDFSSEQEYKYDYNDRSSELLTLENKDSSTRKPPSEATTTTTTTTSGEFIAHSNTTGSATRSSTTITTSTTTTTSAYVIPNVLSTEEAATQRVESFNFPVHLQNARDYDSQTSSEEELASDQDKIGESDSDSSEIEESMVRGQEPYPLDRENLEKKERKSFILISSGSGADNKMRNERTDNVTFEKSQLVMRAHSPNGEDVSKQDFYVDMSEDVLGQQDKGNSKETSYDIGVVYTPEAEVLTEPQMSTTESAFLKVRVHKKKHPLREPKIQELHYTNEEMEPSSDFVESQSQEDYMSPFLPEIDNDTFVNSLGPEDHSHDNATSIKPPTLEFDQINRTNPFDTSNVEDSTQVDIKPQVDVIISDGTVNSTEESTTITESTTLETTTTEDLDGNSTPDSPTTTDSTTELSTTFVPTETTTTEIIANTTTIDTTTESETTTVTETTTITETTTSTETTTATETTTSTESTTTTTEDTTDRNSTSLFNFKEISTSTEDLIALETTTNDLIDSKTNKSDLSVVPLGDSTTQDSNEIDNEILFDESTTKSTGNQSCPLGHFECSGGTCVPGTWRCDGTKDCDGGEDEEATICSCTEGEFKCKIGGGCVPETNVCDGTAQCADESDEWNCLKLDHLIDENKKILQVSDGNGTWYPICMDWTSWNTAVADRVCQKVGYTASSALESVPNTGNTSTTFTYVLKYPSNDSILRFEGNKLPDCDQYVSISCQEYVCGSTSSLEVPAARIVGGEKASPAQFSSVALLFDKKNKIYCTATLVTPLWALSSYSCLAQTPQIAADDWYLYAGGTPDGDNSTTQIRQLERIVTHPQSKLSSTGFSNDVVLLRLENPVNLNVNVSAICLPTRPVQPRQLCIVAGWGLTEKSAESDQHRYLHYLPVPLMDLDECNSTKYYDGKLAGGKICAGYTDSDKTPCFKDEGAPLLCYSEKASTWELYGVLSHHGGCGSTGLPALYEAVDEQTRTWTSNTVGAAAV</sequence>
<dbReference type="Gene3D" id="2.40.10.10">
    <property type="entry name" value="Trypsin-like serine proteases"/>
    <property type="match status" value="1"/>
</dbReference>
<feature type="compositionally biased region" description="Low complexity" evidence="11">
    <location>
        <begin position="142"/>
        <end position="154"/>
    </location>
</feature>
<evidence type="ECO:0000259" key="14">
    <source>
        <dbReference type="PROSITE" id="PS50240"/>
    </source>
</evidence>
<dbReference type="InterPro" id="IPR009003">
    <property type="entry name" value="Peptidase_S1_PA"/>
</dbReference>
<feature type="compositionally biased region" description="Acidic residues" evidence="11">
    <location>
        <begin position="9"/>
        <end position="23"/>
    </location>
</feature>
<evidence type="ECO:0000259" key="13">
    <source>
        <dbReference type="PROSITE" id="PS50024"/>
    </source>
</evidence>
<feature type="region of interest" description="Disordered" evidence="11">
    <location>
        <begin position="901"/>
        <end position="946"/>
    </location>
</feature>
<evidence type="ECO:0000256" key="1">
    <source>
        <dbReference type="ARBA" id="ARBA00004606"/>
    </source>
</evidence>
<dbReference type="GO" id="GO:0004252">
    <property type="term" value="F:serine-type endopeptidase activity"/>
    <property type="evidence" value="ECO:0007669"/>
    <property type="project" value="InterPro"/>
</dbReference>
<feature type="compositionally biased region" description="Acidic residues" evidence="11">
    <location>
        <begin position="597"/>
        <end position="606"/>
    </location>
</feature>
<evidence type="ECO:0000256" key="5">
    <source>
        <dbReference type="ARBA" id="ARBA00022825"/>
    </source>
</evidence>
<name>A0A9P0DX83_PHYSR</name>
<keyword evidence="9 10" id="KW-1015">Disulfide bond</keyword>
<dbReference type="GO" id="GO:0006508">
    <property type="term" value="P:proteolysis"/>
    <property type="evidence" value="ECO:0007669"/>
    <property type="project" value="UniProtKB-KW"/>
</dbReference>
<keyword evidence="7 12" id="KW-1133">Transmembrane helix</keyword>